<dbReference type="SUPFAM" id="SSF53590">
    <property type="entry name" value="Nucleoside hydrolase"/>
    <property type="match status" value="1"/>
</dbReference>
<protein>
    <recommendedName>
        <fullName evidence="4">Inosine/uridine-preferring nucleoside hydrolase domain-containing protein</fullName>
    </recommendedName>
</protein>
<evidence type="ECO:0000256" key="3">
    <source>
        <dbReference type="ARBA" id="ARBA00023295"/>
    </source>
</evidence>
<dbReference type="PANTHER" id="PTHR12304:SF4">
    <property type="entry name" value="URIDINE NUCLEOSIDASE"/>
    <property type="match status" value="1"/>
</dbReference>
<evidence type="ECO:0000256" key="1">
    <source>
        <dbReference type="ARBA" id="ARBA00009176"/>
    </source>
</evidence>
<dbReference type="Proteomes" id="UP000509510">
    <property type="component" value="Chromosome II"/>
</dbReference>
<keyword evidence="3" id="KW-0326">Glycosidase</keyword>
<reference evidence="6" key="1">
    <citation type="submission" date="2020-06" db="EMBL/GenBank/DDBJ databases">
        <title>A chromosome-scale genome assembly of Talaromyces rugulosus W13939.</title>
        <authorList>
            <person name="Wang B."/>
            <person name="Guo L."/>
            <person name="Ye K."/>
            <person name="Wang L."/>
        </authorList>
    </citation>
    <scope>NUCLEOTIDE SEQUENCE [LARGE SCALE GENOMIC DNA]</scope>
    <source>
        <strain evidence="6">W13939</strain>
    </source>
</reference>
<dbReference type="EMBL" id="CP055899">
    <property type="protein sequence ID" value="QKX56616.1"/>
    <property type="molecule type" value="Genomic_DNA"/>
</dbReference>
<keyword evidence="2" id="KW-0378">Hydrolase</keyword>
<dbReference type="GO" id="GO:0008477">
    <property type="term" value="F:purine nucleosidase activity"/>
    <property type="evidence" value="ECO:0007669"/>
    <property type="project" value="TreeGrafter"/>
</dbReference>
<gene>
    <name evidence="5" type="ORF">TRUGW13939_03721</name>
</gene>
<dbReference type="GO" id="GO:0005829">
    <property type="term" value="C:cytosol"/>
    <property type="evidence" value="ECO:0007669"/>
    <property type="project" value="TreeGrafter"/>
</dbReference>
<evidence type="ECO:0000313" key="5">
    <source>
        <dbReference type="EMBL" id="QKX56616.1"/>
    </source>
</evidence>
<name>A0A7H8QRZ5_TALRU</name>
<dbReference type="OrthoDB" id="432381at2759"/>
<evidence type="ECO:0000259" key="4">
    <source>
        <dbReference type="Pfam" id="PF01156"/>
    </source>
</evidence>
<dbReference type="InterPro" id="IPR023186">
    <property type="entry name" value="IUNH"/>
</dbReference>
<dbReference type="InterPro" id="IPR036452">
    <property type="entry name" value="Ribo_hydro-like"/>
</dbReference>
<dbReference type="PANTHER" id="PTHR12304">
    <property type="entry name" value="INOSINE-URIDINE PREFERRING NUCLEOSIDE HYDROLASE"/>
    <property type="match status" value="1"/>
</dbReference>
<dbReference type="CDD" id="cd02651">
    <property type="entry name" value="nuc_hydro_IU_UC_XIUA"/>
    <property type="match status" value="1"/>
</dbReference>
<dbReference type="RefSeq" id="XP_035342794.1">
    <property type="nucleotide sequence ID" value="XM_035486901.1"/>
</dbReference>
<proteinExistence type="inferred from homology"/>
<evidence type="ECO:0000313" key="6">
    <source>
        <dbReference type="Proteomes" id="UP000509510"/>
    </source>
</evidence>
<sequence length="388" mass="40799">MSQVAIPLWLDCDPGHDDAFAILIAAQHPSLNLLGITTIHGNSSLTNTTANAGSVLEAIGRPEIPVFPGVSKPYCRPAVHAPDIHGVSGLDGTTLLPKASRLPITDKNPILAMRDALLAQPPDTAWVVATGALTNVALLFATFPEVVSHIKGLSIMGSAVGEGFTDVPMSRLPGEEARIGNTTPWAEFNIYASAYTPLDIFLFLCDPESSQSILSNSVLAAKTTLIGLDLSHQVLATRSVQERVLGAGSGGSAKNDLRQMLYELLLFFAGTYSAVFGIDEGPPLHDPVAVAVVLSNLNPEYAQSNPVSAIKFNDKDGERFAVTVATDGQHGGTVTATGQLGRTIAKPVQGKGVAIPRGMDTDSFWDLLISCLERAEKASPLATKSASQ</sequence>
<dbReference type="InterPro" id="IPR001910">
    <property type="entry name" value="Inosine/uridine_hydrolase_dom"/>
</dbReference>
<dbReference type="GeneID" id="55991224"/>
<dbReference type="Gene3D" id="3.90.245.10">
    <property type="entry name" value="Ribonucleoside hydrolase-like"/>
    <property type="match status" value="1"/>
</dbReference>
<dbReference type="KEGG" id="trg:TRUGW13939_03721"/>
<accession>A0A7H8QRZ5</accession>
<organism evidence="5 6">
    <name type="scientific">Talaromyces rugulosus</name>
    <name type="common">Penicillium rugulosum</name>
    <dbReference type="NCBI Taxonomy" id="121627"/>
    <lineage>
        <taxon>Eukaryota</taxon>
        <taxon>Fungi</taxon>
        <taxon>Dikarya</taxon>
        <taxon>Ascomycota</taxon>
        <taxon>Pezizomycotina</taxon>
        <taxon>Eurotiomycetes</taxon>
        <taxon>Eurotiomycetidae</taxon>
        <taxon>Eurotiales</taxon>
        <taxon>Trichocomaceae</taxon>
        <taxon>Talaromyces</taxon>
        <taxon>Talaromyces sect. Islandici</taxon>
    </lineage>
</organism>
<feature type="domain" description="Inosine/uridine-preferring nucleoside hydrolase" evidence="4">
    <location>
        <begin position="8"/>
        <end position="366"/>
    </location>
</feature>
<evidence type="ECO:0000256" key="2">
    <source>
        <dbReference type="ARBA" id="ARBA00022801"/>
    </source>
</evidence>
<comment type="similarity">
    <text evidence="1">Belongs to the IUNH family.</text>
</comment>
<dbReference type="Pfam" id="PF01156">
    <property type="entry name" value="IU_nuc_hydro"/>
    <property type="match status" value="1"/>
</dbReference>
<dbReference type="AlphaFoldDB" id="A0A7H8QRZ5"/>
<dbReference type="GO" id="GO:0006152">
    <property type="term" value="P:purine nucleoside catabolic process"/>
    <property type="evidence" value="ECO:0007669"/>
    <property type="project" value="TreeGrafter"/>
</dbReference>
<keyword evidence="6" id="KW-1185">Reference proteome</keyword>